<dbReference type="Pfam" id="PF08922">
    <property type="entry name" value="DUF1905"/>
    <property type="match status" value="1"/>
</dbReference>
<sequence length="155" mass="17988">MKTYEFDAIIKGQELIDGAFIEFPYVVEEEFGTKGRVKVAVTFDGYEYRGSLVKMGHTCHILGITQKIRKEINKQPGEIVHVVLKKDEEPRVVEVPEDLQEELNKNIEAAEFFKSLSYTNQKKFVSWILSAKKAETRSKRIMDTIFMLKEKEVRP</sequence>
<dbReference type="EMBL" id="CP002160">
    <property type="protein sequence ID" value="ADL53158.1"/>
    <property type="molecule type" value="Genomic_DNA"/>
</dbReference>
<keyword evidence="2" id="KW-1185">Reference proteome</keyword>
<dbReference type="Gene3D" id="2.40.30.100">
    <property type="entry name" value="AF2212/PG0164-like"/>
    <property type="match status" value="1"/>
</dbReference>
<evidence type="ECO:0000313" key="1">
    <source>
        <dbReference type="EMBL" id="ADL53158.1"/>
    </source>
</evidence>
<name>D9SVU7_CLOC7</name>
<dbReference type="Pfam" id="PF13376">
    <property type="entry name" value="OmdA"/>
    <property type="match status" value="1"/>
</dbReference>
<proteinExistence type="predicted"/>
<dbReference type="RefSeq" id="WP_010073556.1">
    <property type="nucleotide sequence ID" value="NC_014393.1"/>
</dbReference>
<evidence type="ECO:0008006" key="3">
    <source>
        <dbReference type="Google" id="ProtNLM"/>
    </source>
</evidence>
<dbReference type="OrthoDB" id="9800461at2"/>
<reference evidence="1 2" key="1">
    <citation type="submission" date="2010-08" db="EMBL/GenBank/DDBJ databases">
        <title>Complete sequence of Clostridium cellulovorans 743B.</title>
        <authorList>
            <consortium name="US DOE Joint Genome Institute"/>
            <person name="Lucas S."/>
            <person name="Copeland A."/>
            <person name="Lapidus A."/>
            <person name="Cheng J.-F."/>
            <person name="Bruce D."/>
            <person name="Goodwin L."/>
            <person name="Pitluck S."/>
            <person name="Chertkov O."/>
            <person name="Detter J.C."/>
            <person name="Han C."/>
            <person name="Tapia R."/>
            <person name="Land M."/>
            <person name="Hauser L."/>
            <person name="Chang Y.-J."/>
            <person name="Jeffries C."/>
            <person name="Kyrpides N."/>
            <person name="Ivanova N."/>
            <person name="Mikhailova N."/>
            <person name="Hemme C.L."/>
            <person name="Woyke T."/>
        </authorList>
    </citation>
    <scope>NUCLEOTIDE SEQUENCE [LARGE SCALE GENOMIC DNA]</scope>
    <source>
        <strain evidence="2">ATCC 35296 / DSM 3052 / OCM 3 / 743B</strain>
    </source>
</reference>
<protein>
    <recommendedName>
        <fullName evidence="3">DUF1905 domain-containing protein</fullName>
    </recommendedName>
</protein>
<dbReference type="HOGENOM" id="CLU_133235_1_0_9"/>
<dbReference type="Proteomes" id="UP000002730">
    <property type="component" value="Chromosome"/>
</dbReference>
<organism evidence="1 2">
    <name type="scientific">Clostridium cellulovorans (strain ATCC 35296 / DSM 3052 / OCM 3 / 743B)</name>
    <dbReference type="NCBI Taxonomy" id="573061"/>
    <lineage>
        <taxon>Bacteria</taxon>
        <taxon>Bacillati</taxon>
        <taxon>Bacillota</taxon>
        <taxon>Clostridia</taxon>
        <taxon>Eubacteriales</taxon>
        <taxon>Clostridiaceae</taxon>
        <taxon>Clostridium</taxon>
    </lineage>
</organism>
<dbReference type="AlphaFoldDB" id="D9SVU7"/>
<evidence type="ECO:0000313" key="2">
    <source>
        <dbReference type="Proteomes" id="UP000002730"/>
    </source>
</evidence>
<dbReference type="SUPFAM" id="SSF141694">
    <property type="entry name" value="AF2212/PG0164-like"/>
    <property type="match status" value="1"/>
</dbReference>
<dbReference type="InterPro" id="IPR037079">
    <property type="entry name" value="AF2212/PG0164-like_sf"/>
</dbReference>
<gene>
    <name evidence="1" type="ordered locus">Clocel_3481</name>
</gene>
<dbReference type="STRING" id="573061.Clocel_3481"/>
<dbReference type="KEGG" id="ccb:Clocel_3481"/>
<accession>D9SVU7</accession>
<dbReference type="eggNOG" id="COG4430">
    <property type="taxonomic scope" value="Bacteria"/>
</dbReference>
<dbReference type="InterPro" id="IPR015018">
    <property type="entry name" value="DUF1905"/>
</dbReference>